<dbReference type="Proteomes" id="UP000593571">
    <property type="component" value="Unassembled WGS sequence"/>
</dbReference>
<evidence type="ECO:0000313" key="2">
    <source>
        <dbReference type="EMBL" id="KAF6456964.1"/>
    </source>
</evidence>
<evidence type="ECO:0000256" key="1">
    <source>
        <dbReference type="SAM" id="MobiDB-lite"/>
    </source>
</evidence>
<name>A0A7J8GA19_ROUAE</name>
<gene>
    <name evidence="2" type="ORF">HJG63_011591</name>
</gene>
<comment type="caution">
    <text evidence="2">The sequence shown here is derived from an EMBL/GenBank/DDBJ whole genome shotgun (WGS) entry which is preliminary data.</text>
</comment>
<proteinExistence type="predicted"/>
<accession>A0A7J8GA19</accession>
<dbReference type="EMBL" id="JACASE010000006">
    <property type="protein sequence ID" value="KAF6456964.1"/>
    <property type="molecule type" value="Genomic_DNA"/>
</dbReference>
<reference evidence="2 3" key="1">
    <citation type="journal article" date="2020" name="Nature">
        <title>Six reference-quality genomes reveal evolution of bat adaptations.</title>
        <authorList>
            <person name="Jebb D."/>
            <person name="Huang Z."/>
            <person name="Pippel M."/>
            <person name="Hughes G.M."/>
            <person name="Lavrichenko K."/>
            <person name="Devanna P."/>
            <person name="Winkler S."/>
            <person name="Jermiin L.S."/>
            <person name="Skirmuntt E.C."/>
            <person name="Katzourakis A."/>
            <person name="Burkitt-Gray L."/>
            <person name="Ray D.A."/>
            <person name="Sullivan K.A.M."/>
            <person name="Roscito J.G."/>
            <person name="Kirilenko B.M."/>
            <person name="Davalos L.M."/>
            <person name="Corthals A.P."/>
            <person name="Power M.L."/>
            <person name="Jones G."/>
            <person name="Ransome R.D."/>
            <person name="Dechmann D.K.N."/>
            <person name="Locatelli A.G."/>
            <person name="Puechmaille S.J."/>
            <person name="Fedrigo O."/>
            <person name="Jarvis E.D."/>
            <person name="Hiller M."/>
            <person name="Vernes S.C."/>
            <person name="Myers E.W."/>
            <person name="Teeling E.C."/>
        </authorList>
    </citation>
    <scope>NUCLEOTIDE SEQUENCE [LARGE SCALE GENOMIC DNA]</scope>
    <source>
        <strain evidence="2">MRouAeg1</strain>
        <tissue evidence="2">Muscle</tissue>
    </source>
</reference>
<sequence length="211" mass="22245">MILKFLVLNITVSKLAKRHWTELKWAADSPTETGFPAHFPLGDRRARVCTCTCGAAHGVCAPQACAGTGVTEVCAVPHGGCGLGRASRELCGLRPGSPCGMYSISVHCPGLDTRPTACGPVPGLHSGQVPTRSWGQARGSKGRSLREQPWAQEVSSPSHSQPPPLRVGVGGRAWRGRGASAHRAPAGHTSLYNATHSIRWCTARHGQTFGT</sequence>
<evidence type="ECO:0000313" key="3">
    <source>
        <dbReference type="Proteomes" id="UP000593571"/>
    </source>
</evidence>
<organism evidence="2 3">
    <name type="scientific">Rousettus aegyptiacus</name>
    <name type="common">Egyptian fruit bat</name>
    <name type="synonym">Pteropus aegyptiacus</name>
    <dbReference type="NCBI Taxonomy" id="9407"/>
    <lineage>
        <taxon>Eukaryota</taxon>
        <taxon>Metazoa</taxon>
        <taxon>Chordata</taxon>
        <taxon>Craniata</taxon>
        <taxon>Vertebrata</taxon>
        <taxon>Euteleostomi</taxon>
        <taxon>Mammalia</taxon>
        <taxon>Eutheria</taxon>
        <taxon>Laurasiatheria</taxon>
        <taxon>Chiroptera</taxon>
        <taxon>Yinpterochiroptera</taxon>
        <taxon>Pteropodoidea</taxon>
        <taxon>Pteropodidae</taxon>
        <taxon>Rousettinae</taxon>
        <taxon>Rousettus</taxon>
    </lineage>
</organism>
<dbReference type="AlphaFoldDB" id="A0A7J8GA19"/>
<protein>
    <submittedName>
        <fullName evidence="2">Uncharacterized protein</fullName>
    </submittedName>
</protein>
<feature type="region of interest" description="Disordered" evidence="1">
    <location>
        <begin position="128"/>
        <end position="171"/>
    </location>
</feature>
<keyword evidence="3" id="KW-1185">Reference proteome</keyword>